<name>A0A016VQI9_9BILA</name>
<dbReference type="Proteomes" id="UP000024635">
    <property type="component" value="Unassembled WGS sequence"/>
</dbReference>
<reference evidence="2" key="1">
    <citation type="journal article" date="2015" name="Nat. Genet.">
        <title>The genome and transcriptome of the zoonotic hookworm Ancylostoma ceylanicum identify infection-specific gene families.</title>
        <authorList>
            <person name="Schwarz E.M."/>
            <person name="Hu Y."/>
            <person name="Antoshechkin I."/>
            <person name="Miller M.M."/>
            <person name="Sternberg P.W."/>
            <person name="Aroian R.V."/>
        </authorList>
    </citation>
    <scope>NUCLEOTIDE SEQUENCE</scope>
    <source>
        <strain evidence="2">HY135</strain>
    </source>
</reference>
<keyword evidence="2" id="KW-1185">Reference proteome</keyword>
<dbReference type="EMBL" id="JARK01001342">
    <property type="protein sequence ID" value="EYC29317.1"/>
    <property type="molecule type" value="Genomic_DNA"/>
</dbReference>
<evidence type="ECO:0000313" key="2">
    <source>
        <dbReference type="Proteomes" id="UP000024635"/>
    </source>
</evidence>
<evidence type="ECO:0000313" key="1">
    <source>
        <dbReference type="EMBL" id="EYC29317.1"/>
    </source>
</evidence>
<dbReference type="AlphaFoldDB" id="A0A016VQI9"/>
<comment type="caution">
    <text evidence="1">The sequence shown here is derived from an EMBL/GenBank/DDBJ whole genome shotgun (WGS) entry which is preliminary data.</text>
</comment>
<gene>
    <name evidence="1" type="primary">Acey_s0006.g2910</name>
    <name evidence="1" type="ORF">Y032_0006g2910</name>
</gene>
<sequence>MPTRSPTVDGIKVADDEFVVALLLSNRLFKKLIKPFSFFVCGCGCWGAYPVHAGLGHLFSCTRGWSGGLVTPPFLAGIWRSHTYTFNAYCVTDAYRQAIVGTAKMSRDETPLPSPPPSPIPESFASRAARRLQRIRNFLFS</sequence>
<protein>
    <submittedName>
        <fullName evidence="1">Uncharacterized protein</fullName>
    </submittedName>
</protein>
<proteinExistence type="predicted"/>
<accession>A0A016VQI9</accession>
<organism evidence="1 2">
    <name type="scientific">Ancylostoma ceylanicum</name>
    <dbReference type="NCBI Taxonomy" id="53326"/>
    <lineage>
        <taxon>Eukaryota</taxon>
        <taxon>Metazoa</taxon>
        <taxon>Ecdysozoa</taxon>
        <taxon>Nematoda</taxon>
        <taxon>Chromadorea</taxon>
        <taxon>Rhabditida</taxon>
        <taxon>Rhabditina</taxon>
        <taxon>Rhabditomorpha</taxon>
        <taxon>Strongyloidea</taxon>
        <taxon>Ancylostomatidae</taxon>
        <taxon>Ancylostomatinae</taxon>
        <taxon>Ancylostoma</taxon>
    </lineage>
</organism>